<feature type="region of interest" description="Disordered" evidence="1">
    <location>
        <begin position="94"/>
        <end position="126"/>
    </location>
</feature>
<comment type="caution">
    <text evidence="2">The sequence shown here is derived from an EMBL/GenBank/DDBJ whole genome shotgun (WGS) entry which is preliminary data.</text>
</comment>
<reference evidence="2 3" key="1">
    <citation type="submission" date="2019-05" db="EMBL/GenBank/DDBJ databases">
        <title>Emergence of the Ug99 lineage of the wheat stem rust pathogen through somatic hybridization.</title>
        <authorList>
            <person name="Li F."/>
            <person name="Upadhyaya N.M."/>
            <person name="Sperschneider J."/>
            <person name="Matny O."/>
            <person name="Nguyen-Phuc H."/>
            <person name="Mago R."/>
            <person name="Raley C."/>
            <person name="Miller M.E."/>
            <person name="Silverstein K.A.T."/>
            <person name="Henningsen E."/>
            <person name="Hirsch C.D."/>
            <person name="Visser B."/>
            <person name="Pretorius Z.A."/>
            <person name="Steffenson B.J."/>
            <person name="Schwessinger B."/>
            <person name="Dodds P.N."/>
            <person name="Figueroa M."/>
        </authorList>
    </citation>
    <scope>NUCLEOTIDE SEQUENCE [LARGE SCALE GENOMIC DNA]</scope>
    <source>
        <strain evidence="2 3">Ug99</strain>
    </source>
</reference>
<dbReference type="Proteomes" id="UP000325313">
    <property type="component" value="Unassembled WGS sequence"/>
</dbReference>
<feature type="compositionally biased region" description="Polar residues" evidence="1">
    <location>
        <begin position="104"/>
        <end position="118"/>
    </location>
</feature>
<proteinExistence type="predicted"/>
<protein>
    <submittedName>
        <fullName evidence="2">Uncharacterized protein</fullName>
    </submittedName>
</protein>
<name>A0A5B0RIF2_PUCGR</name>
<dbReference type="AlphaFoldDB" id="A0A5B0RIF2"/>
<sequence>MISSKDSGTIPFCPSSVCQQQPSPRICLSKSILKLHFLYHPSSSSSSFPLADSCFPPPIVLIQDLFRRDVGCCFLGLGKQIPCHQPIALASTRHTRPPRMCDNPSDQPRVSGWSNQINGPPGPWNC</sequence>
<organism evidence="2 3">
    <name type="scientific">Puccinia graminis f. sp. tritici</name>
    <dbReference type="NCBI Taxonomy" id="56615"/>
    <lineage>
        <taxon>Eukaryota</taxon>
        <taxon>Fungi</taxon>
        <taxon>Dikarya</taxon>
        <taxon>Basidiomycota</taxon>
        <taxon>Pucciniomycotina</taxon>
        <taxon>Pucciniomycetes</taxon>
        <taxon>Pucciniales</taxon>
        <taxon>Pucciniaceae</taxon>
        <taxon>Puccinia</taxon>
    </lineage>
</organism>
<evidence type="ECO:0000256" key="1">
    <source>
        <dbReference type="SAM" id="MobiDB-lite"/>
    </source>
</evidence>
<accession>A0A5B0RIF2</accession>
<dbReference type="EMBL" id="VDEP01000175">
    <property type="protein sequence ID" value="KAA1125761.1"/>
    <property type="molecule type" value="Genomic_DNA"/>
</dbReference>
<evidence type="ECO:0000313" key="3">
    <source>
        <dbReference type="Proteomes" id="UP000325313"/>
    </source>
</evidence>
<evidence type="ECO:0000313" key="2">
    <source>
        <dbReference type="EMBL" id="KAA1125761.1"/>
    </source>
</evidence>
<gene>
    <name evidence="2" type="ORF">PGTUg99_016004</name>
</gene>